<sequence>MSHWTTASITTDYLFFGRPRLPLAGNRDITTSCLCARLLRLVATWGGVRVYSFFLEVMIKVFKIRLQGSVPTTKPNQGDTSRCVGGCGTSTGIDPSPIQRELTSRLGSIGQRCPPILKEEKGQGGLLMSDSYYCRTVTIPTPGSTPPPIRVAPLGKQGAHTVGMGVSIISCTVGLHRIEVGHSGRRSRQDDSTGKEVGREDKVERK</sequence>
<dbReference type="AlphaFoldDB" id="A0AAV3ZIP1"/>
<accession>A0AAV3ZIP1</accession>
<proteinExistence type="predicted"/>
<protein>
    <submittedName>
        <fullName evidence="2">Uncharacterized protein</fullName>
    </submittedName>
</protein>
<evidence type="ECO:0000256" key="1">
    <source>
        <dbReference type="SAM" id="MobiDB-lite"/>
    </source>
</evidence>
<evidence type="ECO:0000313" key="2">
    <source>
        <dbReference type="EMBL" id="GFN94994.1"/>
    </source>
</evidence>
<organism evidence="2 3">
    <name type="scientific">Plakobranchus ocellatus</name>
    <dbReference type="NCBI Taxonomy" id="259542"/>
    <lineage>
        <taxon>Eukaryota</taxon>
        <taxon>Metazoa</taxon>
        <taxon>Spiralia</taxon>
        <taxon>Lophotrochozoa</taxon>
        <taxon>Mollusca</taxon>
        <taxon>Gastropoda</taxon>
        <taxon>Heterobranchia</taxon>
        <taxon>Euthyneura</taxon>
        <taxon>Panpulmonata</taxon>
        <taxon>Sacoglossa</taxon>
        <taxon>Placobranchoidea</taxon>
        <taxon>Plakobranchidae</taxon>
        <taxon>Plakobranchus</taxon>
    </lineage>
</organism>
<dbReference type="Proteomes" id="UP000735302">
    <property type="component" value="Unassembled WGS sequence"/>
</dbReference>
<evidence type="ECO:0000313" key="3">
    <source>
        <dbReference type="Proteomes" id="UP000735302"/>
    </source>
</evidence>
<feature type="region of interest" description="Disordered" evidence="1">
    <location>
        <begin position="182"/>
        <end position="206"/>
    </location>
</feature>
<reference evidence="2 3" key="1">
    <citation type="journal article" date="2021" name="Elife">
        <title>Chloroplast acquisition without the gene transfer in kleptoplastic sea slugs, Plakobranchus ocellatus.</title>
        <authorList>
            <person name="Maeda T."/>
            <person name="Takahashi S."/>
            <person name="Yoshida T."/>
            <person name="Shimamura S."/>
            <person name="Takaki Y."/>
            <person name="Nagai Y."/>
            <person name="Toyoda A."/>
            <person name="Suzuki Y."/>
            <person name="Arimoto A."/>
            <person name="Ishii H."/>
            <person name="Satoh N."/>
            <person name="Nishiyama T."/>
            <person name="Hasebe M."/>
            <person name="Maruyama T."/>
            <person name="Minagawa J."/>
            <person name="Obokata J."/>
            <person name="Shigenobu S."/>
        </authorList>
    </citation>
    <scope>NUCLEOTIDE SEQUENCE [LARGE SCALE GENOMIC DNA]</scope>
</reference>
<gene>
    <name evidence="2" type="ORF">PoB_002150000</name>
</gene>
<name>A0AAV3ZIP1_9GAST</name>
<dbReference type="EMBL" id="BLXT01002484">
    <property type="protein sequence ID" value="GFN94994.1"/>
    <property type="molecule type" value="Genomic_DNA"/>
</dbReference>
<keyword evidence="3" id="KW-1185">Reference proteome</keyword>
<comment type="caution">
    <text evidence="2">The sequence shown here is derived from an EMBL/GenBank/DDBJ whole genome shotgun (WGS) entry which is preliminary data.</text>
</comment>